<name>F0ZXU4_DICPU</name>
<proteinExistence type="predicted"/>
<evidence type="ECO:0000313" key="1">
    <source>
        <dbReference type="EMBL" id="EGC31239.1"/>
    </source>
</evidence>
<sequence length="112" mass="12992">MCNEQETILKSHVQLYWNILTSLTSLLELQDPIAQWRVEASMASLLRLPEGMVYNSEGLPVFLKFLGKITNFNSYSSSSFSAMTNYLPIQTDEFLNWKLKNKDIIIKTIRDR</sequence>
<evidence type="ECO:0000313" key="2">
    <source>
        <dbReference type="Proteomes" id="UP000001064"/>
    </source>
</evidence>
<dbReference type="InParanoid" id="F0ZXU4"/>
<dbReference type="STRING" id="5786.F0ZXU4"/>
<dbReference type="AlphaFoldDB" id="F0ZXU4"/>
<accession>F0ZXU4</accession>
<gene>
    <name evidence="1" type="ORF">DICPUDRAFT_82855</name>
</gene>
<dbReference type="RefSeq" id="XP_003292242.1">
    <property type="nucleotide sequence ID" value="XM_003292194.1"/>
</dbReference>
<keyword evidence="2" id="KW-1185">Reference proteome</keyword>
<dbReference type="VEuPathDB" id="AmoebaDB:DICPUDRAFT_82855"/>
<dbReference type="Proteomes" id="UP000001064">
    <property type="component" value="Unassembled WGS sequence"/>
</dbReference>
<dbReference type="EMBL" id="GL871267">
    <property type="protein sequence ID" value="EGC31239.1"/>
    <property type="molecule type" value="Genomic_DNA"/>
</dbReference>
<organism evidence="1 2">
    <name type="scientific">Dictyostelium purpureum</name>
    <name type="common">Slime mold</name>
    <dbReference type="NCBI Taxonomy" id="5786"/>
    <lineage>
        <taxon>Eukaryota</taxon>
        <taxon>Amoebozoa</taxon>
        <taxon>Evosea</taxon>
        <taxon>Eumycetozoa</taxon>
        <taxon>Dictyostelia</taxon>
        <taxon>Dictyosteliales</taxon>
        <taxon>Dictyosteliaceae</taxon>
        <taxon>Dictyostelium</taxon>
    </lineage>
</organism>
<reference evidence="2" key="1">
    <citation type="journal article" date="2011" name="Genome Biol.">
        <title>Comparative genomics of the social amoebae Dictyostelium discoideum and Dictyostelium purpureum.</title>
        <authorList>
            <consortium name="US DOE Joint Genome Institute (JGI-PGF)"/>
            <person name="Sucgang R."/>
            <person name="Kuo A."/>
            <person name="Tian X."/>
            <person name="Salerno W."/>
            <person name="Parikh A."/>
            <person name="Feasley C.L."/>
            <person name="Dalin E."/>
            <person name="Tu H."/>
            <person name="Huang E."/>
            <person name="Barry K."/>
            <person name="Lindquist E."/>
            <person name="Shapiro H."/>
            <person name="Bruce D."/>
            <person name="Schmutz J."/>
            <person name="Salamov A."/>
            <person name="Fey P."/>
            <person name="Gaudet P."/>
            <person name="Anjard C."/>
            <person name="Babu M.M."/>
            <person name="Basu S."/>
            <person name="Bushmanova Y."/>
            <person name="van der Wel H."/>
            <person name="Katoh-Kurasawa M."/>
            <person name="Dinh C."/>
            <person name="Coutinho P.M."/>
            <person name="Saito T."/>
            <person name="Elias M."/>
            <person name="Schaap P."/>
            <person name="Kay R.R."/>
            <person name="Henrissat B."/>
            <person name="Eichinger L."/>
            <person name="Rivero F."/>
            <person name="Putnam N.H."/>
            <person name="West C.M."/>
            <person name="Loomis W.F."/>
            <person name="Chisholm R.L."/>
            <person name="Shaulsky G."/>
            <person name="Strassmann J.E."/>
            <person name="Queller D.C."/>
            <person name="Kuspa A."/>
            <person name="Grigoriev I.V."/>
        </authorList>
    </citation>
    <scope>NUCLEOTIDE SEQUENCE [LARGE SCALE GENOMIC DNA]</scope>
    <source>
        <strain evidence="2">QSDP1</strain>
    </source>
</reference>
<dbReference type="GeneID" id="10505983"/>
<protein>
    <submittedName>
        <fullName evidence="1">Uncharacterized protein</fullName>
    </submittedName>
</protein>
<dbReference type="KEGG" id="dpp:DICPUDRAFT_82855"/>